<proteinExistence type="predicted"/>
<dbReference type="PATRIC" id="fig|615.102.peg.4074"/>
<dbReference type="RefSeq" id="WP_033637992.1">
    <property type="nucleotide sequence ID" value="NZ_CP026050.1"/>
</dbReference>
<dbReference type="EMBL" id="LT575490">
    <property type="protein sequence ID" value="SAY44332.1"/>
    <property type="molecule type" value="Genomic_DNA"/>
</dbReference>
<organism evidence="1">
    <name type="scientific">Serratia marcescens</name>
    <dbReference type="NCBI Taxonomy" id="615"/>
    <lineage>
        <taxon>Bacteria</taxon>
        <taxon>Pseudomonadati</taxon>
        <taxon>Pseudomonadota</taxon>
        <taxon>Gammaproteobacteria</taxon>
        <taxon>Enterobacterales</taxon>
        <taxon>Yersiniaceae</taxon>
        <taxon>Serratia</taxon>
    </lineage>
</organism>
<dbReference type="AlphaFoldDB" id="A0A1C3HH41"/>
<reference evidence="1" key="1">
    <citation type="submission" date="2016-05" db="EMBL/GenBank/DDBJ databases">
        <authorList>
            <person name="Cock P.J.A."/>
            <person name="Cock P.J.A."/>
        </authorList>
    </citation>
    <scope>NUCLEOTIDE SEQUENCE</scope>
    <source>
        <strain evidence="1">PWN146_assembly</strain>
    </source>
</reference>
<gene>
    <name evidence="1" type="ORF">PWN146_03040</name>
</gene>
<name>A0A1C3HH41_SERMA</name>
<dbReference type="InterPro" id="IPR009734">
    <property type="entry name" value="Myoviridae_GpU"/>
</dbReference>
<sequence>MSDIDIIGTITGAYSYNAPNGRPAENAKIMMMLGDFEFSIDTAAYNQLTREARWRWQEQERIGKQDLLQYTGKEARSVKLDGEAHAFFRNGVTSIDALYDLADKAQPQQLVSGAGDVLGWWVITDFTDTTPAFLPGGSPRKKTYSITIKHYADDIHNP</sequence>
<dbReference type="Pfam" id="PF06995">
    <property type="entry name" value="Phage_P2_GpU"/>
    <property type="match status" value="1"/>
</dbReference>
<accession>A0A1C3HH41</accession>
<protein>
    <submittedName>
        <fullName evidence="1">Phage P2 GpU</fullName>
    </submittedName>
</protein>
<evidence type="ECO:0000313" key="1">
    <source>
        <dbReference type="EMBL" id="SAY44332.1"/>
    </source>
</evidence>